<evidence type="ECO:0000313" key="2">
    <source>
        <dbReference type="Proteomes" id="UP000198755"/>
    </source>
</evidence>
<dbReference type="Proteomes" id="UP000198755">
    <property type="component" value="Unassembled WGS sequence"/>
</dbReference>
<name>A0A1I4BCQ5_9HYPH</name>
<dbReference type="EMBL" id="FOSN01000014">
    <property type="protein sequence ID" value="SFK65849.1"/>
    <property type="molecule type" value="Genomic_DNA"/>
</dbReference>
<organism evidence="1 2">
    <name type="scientific">Methylocapsa palsarum</name>
    <dbReference type="NCBI Taxonomy" id="1612308"/>
    <lineage>
        <taxon>Bacteria</taxon>
        <taxon>Pseudomonadati</taxon>
        <taxon>Pseudomonadota</taxon>
        <taxon>Alphaproteobacteria</taxon>
        <taxon>Hyphomicrobiales</taxon>
        <taxon>Beijerinckiaceae</taxon>
        <taxon>Methylocapsa</taxon>
    </lineage>
</organism>
<dbReference type="AlphaFoldDB" id="A0A1I4BCQ5"/>
<gene>
    <name evidence="1" type="ORF">SAMN05444581_11410</name>
</gene>
<reference evidence="1 2" key="1">
    <citation type="submission" date="2016-10" db="EMBL/GenBank/DDBJ databases">
        <authorList>
            <person name="de Groot N.N."/>
        </authorList>
    </citation>
    <scope>NUCLEOTIDE SEQUENCE [LARGE SCALE GENOMIC DNA]</scope>
    <source>
        <strain evidence="1 2">NE2</strain>
    </source>
</reference>
<proteinExistence type="predicted"/>
<protein>
    <submittedName>
        <fullName evidence="1">Uncharacterized protein</fullName>
    </submittedName>
</protein>
<keyword evidence="2" id="KW-1185">Reference proteome</keyword>
<evidence type="ECO:0000313" key="1">
    <source>
        <dbReference type="EMBL" id="SFK65849.1"/>
    </source>
</evidence>
<accession>A0A1I4BCQ5</accession>
<sequence>MSPTDLRQIRAAAVFASPSAASGGVTFGL</sequence>
<dbReference type="STRING" id="1612308.SAMN05444581_11410"/>